<evidence type="ECO:0000259" key="1">
    <source>
        <dbReference type="Pfam" id="PF01936"/>
    </source>
</evidence>
<dbReference type="Gene3D" id="3.40.50.1010">
    <property type="entry name" value="5'-nuclease"/>
    <property type="match status" value="1"/>
</dbReference>
<gene>
    <name evidence="2" type="ORF">XD54_1540</name>
</gene>
<organism evidence="2 3">
    <name type="scientific">Thermococcus sibiricus</name>
    <dbReference type="NCBI Taxonomy" id="172049"/>
    <lineage>
        <taxon>Archaea</taxon>
        <taxon>Methanobacteriati</taxon>
        <taxon>Methanobacteriota</taxon>
        <taxon>Thermococci</taxon>
        <taxon>Thermococcales</taxon>
        <taxon>Thermococcaceae</taxon>
        <taxon>Thermococcus</taxon>
    </lineage>
</organism>
<dbReference type="EMBL" id="LGFD01000033">
    <property type="protein sequence ID" value="KUK17167.1"/>
    <property type="molecule type" value="Genomic_DNA"/>
</dbReference>
<protein>
    <recommendedName>
        <fullName evidence="1">NYN domain-containing protein</fullName>
    </recommendedName>
</protein>
<sequence>MKRKIGLVINGPNILLGKHSIDLVDILGVLNEFGRIVVGKVVLNQGASPKLVEIVVEYGLEPVVVLGRVDVAVTIESMKLIHNPTIDVLALGVRDAQFVPLLFEAKKLGKEIVIIAPSKKVSDALQNTADKIIKLPSISDSQLQVLTLFRETKA</sequence>
<dbReference type="GO" id="GO:0004540">
    <property type="term" value="F:RNA nuclease activity"/>
    <property type="evidence" value="ECO:0007669"/>
    <property type="project" value="InterPro"/>
</dbReference>
<dbReference type="Proteomes" id="UP000053911">
    <property type="component" value="Unassembled WGS sequence"/>
</dbReference>
<evidence type="ECO:0000313" key="3">
    <source>
        <dbReference type="Proteomes" id="UP000053911"/>
    </source>
</evidence>
<proteinExistence type="predicted"/>
<comment type="caution">
    <text evidence="2">The sequence shown here is derived from an EMBL/GenBank/DDBJ whole genome shotgun (WGS) entry which is preliminary data.</text>
</comment>
<dbReference type="RefSeq" id="WP_283217787.1">
    <property type="nucleotide sequence ID" value="NZ_LGFD01000033.1"/>
</dbReference>
<feature type="domain" description="NYN" evidence="1">
    <location>
        <begin position="4"/>
        <end position="135"/>
    </location>
</feature>
<name>A0A101EKQ3_9EURY</name>
<dbReference type="InterPro" id="IPR021139">
    <property type="entry name" value="NYN"/>
</dbReference>
<accession>A0A101EKQ3</accession>
<dbReference type="AlphaFoldDB" id="A0A101EKQ3"/>
<dbReference type="PANTHER" id="PTHR35811">
    <property type="entry name" value="SLR1870 PROTEIN"/>
    <property type="match status" value="1"/>
</dbReference>
<dbReference type="PATRIC" id="fig|172049.5.peg.807"/>
<reference evidence="3" key="1">
    <citation type="journal article" date="2015" name="MBio">
        <title>Genome-Resolved Metagenomic Analysis Reveals Roles for Candidate Phyla and Other Microbial Community Members in Biogeochemical Transformations in Oil Reservoirs.</title>
        <authorList>
            <person name="Hu P."/>
            <person name="Tom L."/>
            <person name="Singh A."/>
            <person name="Thomas B.C."/>
            <person name="Baker B.J."/>
            <person name="Piceno Y.M."/>
            <person name="Andersen G.L."/>
            <person name="Banfield J.F."/>
        </authorList>
    </citation>
    <scope>NUCLEOTIDE SEQUENCE [LARGE SCALE GENOMIC DNA]</scope>
</reference>
<dbReference type="PANTHER" id="PTHR35811:SF1">
    <property type="entry name" value="HTH OST-TYPE DOMAIN-CONTAINING PROTEIN"/>
    <property type="match status" value="1"/>
</dbReference>
<dbReference type="Pfam" id="PF01936">
    <property type="entry name" value="NYN"/>
    <property type="match status" value="1"/>
</dbReference>
<evidence type="ECO:0000313" key="2">
    <source>
        <dbReference type="EMBL" id="KUK17167.1"/>
    </source>
</evidence>